<dbReference type="RefSeq" id="WP_153353361.1">
    <property type="nucleotide sequence ID" value="NZ_WIXI01000037.1"/>
</dbReference>
<keyword evidence="3" id="KW-1185">Reference proteome</keyword>
<name>A0A6A8A9A9_9HYPH</name>
<feature type="transmembrane region" description="Helical" evidence="1">
    <location>
        <begin position="69"/>
        <end position="90"/>
    </location>
</feature>
<keyword evidence="1" id="KW-0812">Transmembrane</keyword>
<gene>
    <name evidence="2" type="ORF">GAO09_07265</name>
</gene>
<comment type="caution">
    <text evidence="2">The sequence shown here is derived from an EMBL/GenBank/DDBJ whole genome shotgun (WGS) entry which is preliminary data.</text>
</comment>
<evidence type="ECO:0000313" key="2">
    <source>
        <dbReference type="EMBL" id="MQY45856.1"/>
    </source>
</evidence>
<organism evidence="2 3">
    <name type="scientific">Endobacterium cereale</name>
    <dbReference type="NCBI Taxonomy" id="2663029"/>
    <lineage>
        <taxon>Bacteria</taxon>
        <taxon>Pseudomonadati</taxon>
        <taxon>Pseudomonadota</taxon>
        <taxon>Alphaproteobacteria</taxon>
        <taxon>Hyphomicrobiales</taxon>
        <taxon>Rhizobiaceae</taxon>
        <taxon>Endobacterium</taxon>
    </lineage>
</organism>
<proteinExistence type="predicted"/>
<feature type="transmembrane region" description="Helical" evidence="1">
    <location>
        <begin position="97"/>
        <end position="117"/>
    </location>
</feature>
<feature type="transmembrane region" description="Helical" evidence="1">
    <location>
        <begin position="137"/>
        <end position="156"/>
    </location>
</feature>
<reference evidence="2 3" key="1">
    <citation type="submission" date="2019-11" db="EMBL/GenBank/DDBJ databases">
        <title>Genome analysis of Rhizobacterium cereale a novel genus and species isolated from maize roots in North Spain.</title>
        <authorList>
            <person name="Menendez E."/>
            <person name="Flores-Felix J.D."/>
            <person name="Ramirez-Bahena M.-H."/>
            <person name="Igual J.M."/>
            <person name="Garcia-Fraile P."/>
            <person name="Peix A."/>
            <person name="Velazquez E."/>
        </authorList>
    </citation>
    <scope>NUCLEOTIDE SEQUENCE [LARGE SCALE GENOMIC DNA]</scope>
    <source>
        <strain evidence="2 3">RZME27</strain>
    </source>
</reference>
<dbReference type="Proteomes" id="UP000435138">
    <property type="component" value="Unassembled WGS sequence"/>
</dbReference>
<sequence length="204" mass="21898">MSNPLRHALSLIRRHRKEFIVVNAAFFGLFAATMTVTLLNPEIQPAILDTVAGIVRTDLAVKAYLSGNLFYAVSATLAVNLGVAVMLISIPSFLVPFFGVVFAMVFAAAYGVTLAPIGPYAAAMVPHSITVLIEFQAYIIAAFGAYLTGRAIFLPAGGEKRSVSQRYTTAAARVVSLYALVVPLLLLGAVYEAFEIIYLVGYFI</sequence>
<dbReference type="EMBL" id="WIXI01000037">
    <property type="protein sequence ID" value="MQY45856.1"/>
    <property type="molecule type" value="Genomic_DNA"/>
</dbReference>
<accession>A0A6A8A9A9</accession>
<feature type="transmembrane region" description="Helical" evidence="1">
    <location>
        <begin position="177"/>
        <end position="203"/>
    </location>
</feature>
<dbReference type="AlphaFoldDB" id="A0A6A8A9A9"/>
<keyword evidence="1" id="KW-0472">Membrane</keyword>
<keyword evidence="1" id="KW-1133">Transmembrane helix</keyword>
<feature type="transmembrane region" description="Helical" evidence="1">
    <location>
        <begin position="20"/>
        <end position="39"/>
    </location>
</feature>
<protein>
    <submittedName>
        <fullName evidence="2">Stage II sporulation protein M</fullName>
    </submittedName>
</protein>
<evidence type="ECO:0000313" key="3">
    <source>
        <dbReference type="Proteomes" id="UP000435138"/>
    </source>
</evidence>
<evidence type="ECO:0000256" key="1">
    <source>
        <dbReference type="SAM" id="Phobius"/>
    </source>
</evidence>